<organism evidence="2 4">
    <name type="scientific">Parabacteroides distasonis</name>
    <dbReference type="NCBI Taxonomy" id="823"/>
    <lineage>
        <taxon>Bacteria</taxon>
        <taxon>Pseudomonadati</taxon>
        <taxon>Bacteroidota</taxon>
        <taxon>Bacteroidia</taxon>
        <taxon>Bacteroidales</taxon>
        <taxon>Tannerellaceae</taxon>
        <taxon>Parabacteroides</taxon>
    </lineage>
</organism>
<accession>A0A355XMY8</accession>
<protein>
    <submittedName>
        <fullName evidence="2">Uncharacterized protein</fullName>
    </submittedName>
</protein>
<gene>
    <name evidence="2" type="ORF">GKD59_13710</name>
    <name evidence="3" type="ORF">HHO38_10275</name>
</gene>
<dbReference type="EMBL" id="CP051672">
    <property type="protein sequence ID" value="QJE28692.1"/>
    <property type="molecule type" value="Genomic_DNA"/>
</dbReference>
<feature type="chain" id="PRO_5043164370" evidence="1">
    <location>
        <begin position="22"/>
        <end position="127"/>
    </location>
</feature>
<dbReference type="RefSeq" id="WP_048928325.1">
    <property type="nucleotide sequence ID" value="NZ_AP019729.1"/>
</dbReference>
<evidence type="ECO:0000313" key="4">
    <source>
        <dbReference type="Proteomes" id="UP000463337"/>
    </source>
</evidence>
<dbReference type="Proteomes" id="UP000501982">
    <property type="component" value="Chromosome"/>
</dbReference>
<evidence type="ECO:0000313" key="3">
    <source>
        <dbReference type="EMBL" id="QJE28692.1"/>
    </source>
</evidence>
<sequence>MKRAFLFLAVLLFAITTEVIAANGVLGPHPMTYEAATPSGYGKVVVTSNPEYTGGWIELTSETGGKNMIHGSVTYMSIWFYFVPSGNYTVTDMSDDHTVTINGYGQISIGDVVTFYNGGHIGFKTKN</sequence>
<evidence type="ECO:0000256" key="1">
    <source>
        <dbReference type="SAM" id="SignalP"/>
    </source>
</evidence>
<keyword evidence="1" id="KW-0732">Signal</keyword>
<dbReference type="AlphaFoldDB" id="A0A355XMY8"/>
<evidence type="ECO:0000313" key="5">
    <source>
        <dbReference type="Proteomes" id="UP000501982"/>
    </source>
</evidence>
<dbReference type="EMBL" id="WKLT01000012">
    <property type="protein sequence ID" value="MRY58941.1"/>
    <property type="molecule type" value="Genomic_DNA"/>
</dbReference>
<reference evidence="3 5" key="2">
    <citation type="submission" date="2020-04" db="EMBL/GenBank/DDBJ databases">
        <title>Complete Genomes and Methylome analysis of CBBP consortium that reverse antibiotic-induced susceptibility to vancomycin-resistant Enterococcus faecium infection.</title>
        <authorList>
            <person name="Fomenkov A."/>
            <person name="Zhang Z."/>
            <person name="Pamer E."/>
            <person name="Roberts R.J."/>
        </authorList>
    </citation>
    <scope>NUCLEOTIDE SEQUENCE [LARGE SCALE GENOMIC DNA]</scope>
    <source>
        <strain evidence="5">CBBP</strain>
        <strain evidence="3">CBBP-1</strain>
    </source>
</reference>
<name>A0A355XMY8_PARDI</name>
<reference evidence="2 4" key="1">
    <citation type="journal article" date="2019" name="Nat. Med.">
        <title>A library of human gut bacterial isolates paired with longitudinal multiomics data enables mechanistic microbiome research.</title>
        <authorList>
            <person name="Poyet M."/>
            <person name="Groussin M."/>
            <person name="Gibbons S.M."/>
            <person name="Avila-Pacheco J."/>
            <person name="Jiang X."/>
            <person name="Kearney S.M."/>
            <person name="Perrotta A.R."/>
            <person name="Berdy B."/>
            <person name="Zhao S."/>
            <person name="Lieberman T.D."/>
            <person name="Swanson P.K."/>
            <person name="Smith M."/>
            <person name="Roesemann S."/>
            <person name="Alexander J.E."/>
            <person name="Rich S.A."/>
            <person name="Livny J."/>
            <person name="Vlamakis H."/>
            <person name="Clish C."/>
            <person name="Bullock K."/>
            <person name="Deik A."/>
            <person name="Scott J."/>
            <person name="Pierce K.A."/>
            <person name="Xavier R.J."/>
            <person name="Alm E.J."/>
        </authorList>
    </citation>
    <scope>NUCLEOTIDE SEQUENCE [LARGE SCALE GENOMIC DNA]</scope>
    <source>
        <strain evidence="2 4">BIOML-A41</strain>
    </source>
</reference>
<evidence type="ECO:0000313" key="2">
    <source>
        <dbReference type="EMBL" id="MRY58941.1"/>
    </source>
</evidence>
<feature type="signal peptide" evidence="1">
    <location>
        <begin position="1"/>
        <end position="21"/>
    </location>
</feature>
<dbReference type="Proteomes" id="UP000463337">
    <property type="component" value="Unassembled WGS sequence"/>
</dbReference>
<proteinExistence type="predicted"/>